<dbReference type="AlphaFoldDB" id="A0A5R9GJB3"/>
<sequence>MNTDLHAYFFQRRWPNGFECPNCGFGMFYTIRTRRLPLYQCGLCKHQTTVTAGTVMHRSRTPLEKWAAAMDLLASEAGVNAAELAASIGVAHSTAWAILRKLRAAISEIEGSTLLRGSVQAAVCWLAPGYLFLSTSHKRYRKERIVLIGGSVDDGGVPHALKLTLVDDELLEPGTKELAREGIPAAFGNIAVPFANTALLIGKRLVQSALPTRFKEAERWLLRKFHGIGTKYLQSYLHEYCYRWNIAARGACPRTEWARLFFRTQAVV</sequence>
<dbReference type="EMBL" id="VCIW01000002">
    <property type="protein sequence ID" value="TLS53574.1"/>
    <property type="molecule type" value="Genomic_DNA"/>
</dbReference>
<organism evidence="2 3">
    <name type="scientific">Paenibacillus antri</name>
    <dbReference type="NCBI Taxonomy" id="2582848"/>
    <lineage>
        <taxon>Bacteria</taxon>
        <taxon>Bacillati</taxon>
        <taxon>Bacillota</taxon>
        <taxon>Bacilli</taxon>
        <taxon>Bacillales</taxon>
        <taxon>Paenibacillaceae</taxon>
        <taxon>Paenibacillus</taxon>
    </lineage>
</organism>
<evidence type="ECO:0000259" key="1">
    <source>
        <dbReference type="Pfam" id="PF12760"/>
    </source>
</evidence>
<dbReference type="Proteomes" id="UP000309676">
    <property type="component" value="Unassembled WGS sequence"/>
</dbReference>
<evidence type="ECO:0000313" key="2">
    <source>
        <dbReference type="EMBL" id="TLS53574.1"/>
    </source>
</evidence>
<name>A0A5R9GJB3_9BACL</name>
<dbReference type="Pfam" id="PF12760">
    <property type="entry name" value="Zn_ribbon_IS1595"/>
    <property type="match status" value="1"/>
</dbReference>
<accession>A0A5R9GJB3</accession>
<keyword evidence="3" id="KW-1185">Reference proteome</keyword>
<comment type="caution">
    <text evidence="2">The sequence shown here is derived from an EMBL/GenBank/DDBJ whole genome shotgun (WGS) entry which is preliminary data.</text>
</comment>
<feature type="domain" description="Transposase zinc-ribbon" evidence="1">
    <location>
        <begin position="6"/>
        <end position="47"/>
    </location>
</feature>
<reference evidence="2 3" key="1">
    <citation type="submission" date="2019-05" db="EMBL/GenBank/DDBJ databases">
        <authorList>
            <person name="Narsing Rao M.P."/>
            <person name="Li W.J."/>
        </authorList>
    </citation>
    <scope>NUCLEOTIDE SEQUENCE [LARGE SCALE GENOMIC DNA]</scope>
    <source>
        <strain evidence="2 3">SYSU_K30003</strain>
    </source>
</reference>
<proteinExistence type="predicted"/>
<dbReference type="InterPro" id="IPR024442">
    <property type="entry name" value="Transposase_Zn_ribbon"/>
</dbReference>
<evidence type="ECO:0000313" key="3">
    <source>
        <dbReference type="Proteomes" id="UP000309676"/>
    </source>
</evidence>
<gene>
    <name evidence="2" type="ORF">FE782_04700</name>
</gene>
<dbReference type="OrthoDB" id="9769409at2"/>
<protein>
    <submittedName>
        <fullName evidence="2">IS1595 family transposase</fullName>
    </submittedName>
</protein>